<keyword evidence="3" id="KW-1185">Reference proteome</keyword>
<protein>
    <submittedName>
        <fullName evidence="2">Cytochrome c oxidase-assembly factor COX23 mitochondrial</fullName>
    </submittedName>
</protein>
<organism evidence="2 3">
    <name type="scientific">Fusarium napiforme</name>
    <dbReference type="NCBI Taxonomy" id="42672"/>
    <lineage>
        <taxon>Eukaryota</taxon>
        <taxon>Fungi</taxon>
        <taxon>Dikarya</taxon>
        <taxon>Ascomycota</taxon>
        <taxon>Pezizomycotina</taxon>
        <taxon>Sordariomycetes</taxon>
        <taxon>Hypocreomycetidae</taxon>
        <taxon>Hypocreales</taxon>
        <taxon>Nectriaceae</taxon>
        <taxon>Fusarium</taxon>
        <taxon>Fusarium fujikuroi species complex</taxon>
    </lineage>
</organism>
<feature type="region of interest" description="Disordered" evidence="1">
    <location>
        <begin position="1"/>
        <end position="101"/>
    </location>
</feature>
<evidence type="ECO:0000313" key="3">
    <source>
        <dbReference type="Proteomes" id="UP000574317"/>
    </source>
</evidence>
<reference evidence="2 3" key="1">
    <citation type="submission" date="2020-05" db="EMBL/GenBank/DDBJ databases">
        <title>Identification and distribution of gene clusters putatively required for synthesis of sphingolipid metabolism inhibitors in phylogenetically diverse species of the filamentous fungus Fusarium.</title>
        <authorList>
            <person name="Kim H.-S."/>
            <person name="Busman M."/>
            <person name="Brown D.W."/>
            <person name="Divon H."/>
            <person name="Uhlig S."/>
            <person name="Proctor R.H."/>
        </authorList>
    </citation>
    <scope>NUCLEOTIDE SEQUENCE [LARGE SCALE GENOMIC DNA]</scope>
    <source>
        <strain evidence="2 3">NRRL 25196</strain>
    </source>
</reference>
<feature type="compositionally biased region" description="Polar residues" evidence="1">
    <location>
        <begin position="15"/>
        <end position="25"/>
    </location>
</feature>
<name>A0A8H5IHM7_9HYPO</name>
<evidence type="ECO:0000313" key="2">
    <source>
        <dbReference type="EMBL" id="KAF5536015.1"/>
    </source>
</evidence>
<gene>
    <name evidence="2" type="ORF">FNAPI_11900</name>
</gene>
<dbReference type="AlphaFoldDB" id="A0A8H5IHM7"/>
<proteinExistence type="predicted"/>
<dbReference type="Proteomes" id="UP000574317">
    <property type="component" value="Unassembled WGS sequence"/>
</dbReference>
<sequence length="101" mass="10811">MSSSPKDTTEATEPPKSSDTDNQAWNEDKRRKFETSATAPPVNDRDTDEAMLLWMEQSGQGADARAGHIAIANKHGPTNGKKKAAAGSNGDVRSRQPALTC</sequence>
<accession>A0A8H5IHM7</accession>
<dbReference type="EMBL" id="JAAOAO010000577">
    <property type="protein sequence ID" value="KAF5536015.1"/>
    <property type="molecule type" value="Genomic_DNA"/>
</dbReference>
<evidence type="ECO:0000256" key="1">
    <source>
        <dbReference type="SAM" id="MobiDB-lite"/>
    </source>
</evidence>
<comment type="caution">
    <text evidence="2">The sequence shown here is derived from an EMBL/GenBank/DDBJ whole genome shotgun (WGS) entry which is preliminary data.</text>
</comment>